<dbReference type="InterPro" id="IPR018997">
    <property type="entry name" value="PUB_domain"/>
</dbReference>
<dbReference type="InterPro" id="IPR017937">
    <property type="entry name" value="Thioredoxin_CS"/>
</dbReference>
<evidence type="ECO:0000256" key="9">
    <source>
        <dbReference type="ARBA" id="ARBA00023157"/>
    </source>
</evidence>
<evidence type="ECO:0000313" key="14">
    <source>
        <dbReference type="Proteomes" id="UP001314263"/>
    </source>
</evidence>
<dbReference type="Pfam" id="PF08285">
    <property type="entry name" value="DPM3"/>
    <property type="match status" value="1"/>
</dbReference>
<evidence type="ECO:0000256" key="1">
    <source>
        <dbReference type="ARBA" id="ARBA00004477"/>
    </source>
</evidence>
<feature type="compositionally biased region" description="Low complexity" evidence="10">
    <location>
        <begin position="505"/>
        <end position="518"/>
    </location>
</feature>
<accession>A0AAV1HY61</accession>
<evidence type="ECO:0000313" key="13">
    <source>
        <dbReference type="EMBL" id="CAK0761763.1"/>
    </source>
</evidence>
<dbReference type="PANTHER" id="PTHR45663:SF11">
    <property type="entry name" value="GEO12009P1"/>
    <property type="match status" value="1"/>
</dbReference>
<dbReference type="Gene3D" id="1.20.58.2190">
    <property type="match status" value="1"/>
</dbReference>
<keyword evidence="9" id="KW-1015">Disulfide bond</keyword>
<dbReference type="GO" id="GO:0005789">
    <property type="term" value="C:endoplasmic reticulum membrane"/>
    <property type="evidence" value="ECO:0007669"/>
    <property type="project" value="UniProtKB-SubCell"/>
</dbReference>
<dbReference type="GO" id="GO:0015035">
    <property type="term" value="F:protein-disulfide reductase activity"/>
    <property type="evidence" value="ECO:0007669"/>
    <property type="project" value="TreeGrafter"/>
</dbReference>
<evidence type="ECO:0000256" key="8">
    <source>
        <dbReference type="ARBA" id="ARBA00023136"/>
    </source>
</evidence>
<feature type="region of interest" description="Disordered" evidence="10">
    <location>
        <begin position="210"/>
        <end position="523"/>
    </location>
</feature>
<dbReference type="InterPro" id="IPR036339">
    <property type="entry name" value="PUB-like_dom_sf"/>
</dbReference>
<feature type="region of interest" description="Disordered" evidence="10">
    <location>
        <begin position="759"/>
        <end position="802"/>
    </location>
</feature>
<reference evidence="13 14" key="1">
    <citation type="submission" date="2023-10" db="EMBL/GenBank/DDBJ databases">
        <authorList>
            <person name="Maclean D."/>
            <person name="Macfadyen A."/>
        </authorList>
    </citation>
    <scope>NUCLEOTIDE SEQUENCE [LARGE SCALE GENOMIC DNA]</scope>
</reference>
<evidence type="ECO:0000256" key="3">
    <source>
        <dbReference type="ARBA" id="ARBA00022448"/>
    </source>
</evidence>
<sequence length="877" mass="91912">MTRLLNFLGFATVIAAIIVGLLQLDLSPSVRAAIILAPFGGIVLFGVYLLATLAHGVANFKNCPQEAENLQKTEDVKNPDFNATKWADILQTAIAQLADLRMDGMHRKASEPDPQKRIYGPAMSAKVLDLAERIDGLRDELEQLAAQAKSLTEARAADQGASTGSEPKAEHSAVPLEGAELDSGMQSTQGTFASDRQAAAASQLGAVLSQSGKGGLVGSPARKAKPEMGPAQKPALPKRPGAARRSASAFHAASQRAPPPEGSPSTTQDCDTEPTQAPSAATQRYQRDVYRGKSGQLADKPAPVTTLRSHSAGLPVSVRGHRAPPPLPVSITRQRSLQPSHVGLQPPRPPMSALEYQRRIYRGDPGRPTATCGGPAAQGQPGSASLGHETQEPKEQVTTAQGEAAQQQQWSSAPASHAAREPKEPGGVGPVCSEHVDLSQESQAVPQGSGSQEVGTAEEAGIPAEATGSAAADVAAARDSPHKAIPEAAASSKKGADHSAPHEGSSSAAQPPAVSAQSLDMPPLPRPEVRHVQMGKAEVDEVLEGAMQRAVLLDFSASWCGPCRMMKPILERLAQRYWGVLDILAIDCEATAANRQLAEQYGVTGFPTFMLLHKGRRIDQFSGARPEPAMAQYLEWHMSQAGASDALLQQRLITALSHLRQHASPEAFRRASSMLLTIVGNVVDHLGEAKYRRIRRASTAFQQSLGSLPGGCESLQAIGFIVYTEPHGEEVLSMTDIPRDLGALRSLLAAAIGAGAAPSSSASAAHSKSAGQVAPAVQPPGSGGASQGRAISPLVAGLPRPPQQIQRDTWLGAQDIDALAGRLARSIAGMQGHSPSDERQSDDVGETAGGTVSGSSAEVDEDDPELSDVLKRSLEEH</sequence>
<dbReference type="InterPro" id="IPR036249">
    <property type="entry name" value="Thioredoxin-like_sf"/>
</dbReference>
<dbReference type="EMBL" id="CAUYUE010000004">
    <property type="protein sequence ID" value="CAK0761763.1"/>
    <property type="molecule type" value="Genomic_DNA"/>
</dbReference>
<keyword evidence="6" id="KW-0249">Electron transport</keyword>
<evidence type="ECO:0000256" key="6">
    <source>
        <dbReference type="ARBA" id="ARBA00022982"/>
    </source>
</evidence>
<feature type="domain" description="Thioredoxin" evidence="12">
    <location>
        <begin position="518"/>
        <end position="639"/>
    </location>
</feature>
<keyword evidence="5" id="KW-0256">Endoplasmic reticulum</keyword>
<dbReference type="Pfam" id="PF00085">
    <property type="entry name" value="Thioredoxin"/>
    <property type="match status" value="1"/>
</dbReference>
<organism evidence="13 14">
    <name type="scientific">Coccomyxa viridis</name>
    <dbReference type="NCBI Taxonomy" id="1274662"/>
    <lineage>
        <taxon>Eukaryota</taxon>
        <taxon>Viridiplantae</taxon>
        <taxon>Chlorophyta</taxon>
        <taxon>core chlorophytes</taxon>
        <taxon>Trebouxiophyceae</taxon>
        <taxon>Trebouxiophyceae incertae sedis</taxon>
        <taxon>Coccomyxaceae</taxon>
        <taxon>Coccomyxa</taxon>
    </lineage>
</organism>
<dbReference type="SMART" id="SM00580">
    <property type="entry name" value="PUG"/>
    <property type="match status" value="1"/>
</dbReference>
<dbReference type="PROSITE" id="PS00194">
    <property type="entry name" value="THIOREDOXIN_1"/>
    <property type="match status" value="1"/>
</dbReference>
<evidence type="ECO:0000256" key="7">
    <source>
        <dbReference type="ARBA" id="ARBA00022989"/>
    </source>
</evidence>
<evidence type="ECO:0000256" key="11">
    <source>
        <dbReference type="SAM" id="Phobius"/>
    </source>
</evidence>
<keyword evidence="14" id="KW-1185">Reference proteome</keyword>
<evidence type="ECO:0000259" key="12">
    <source>
        <dbReference type="PROSITE" id="PS51352"/>
    </source>
</evidence>
<feature type="compositionally biased region" description="Low complexity" evidence="10">
    <location>
        <begin position="759"/>
        <end position="771"/>
    </location>
</feature>
<keyword evidence="4 11" id="KW-0812">Transmembrane</keyword>
<comment type="similarity">
    <text evidence="2">Belongs to the DPM3 family.</text>
</comment>
<feature type="compositionally biased region" description="Low complexity" evidence="10">
    <location>
        <begin position="373"/>
        <end position="385"/>
    </location>
</feature>
<proteinExistence type="inferred from homology"/>
<comment type="caution">
    <text evidence="13">The sequence shown here is derived from an EMBL/GenBank/DDBJ whole genome shotgun (WGS) entry which is preliminary data.</text>
</comment>
<evidence type="ECO:0000256" key="10">
    <source>
        <dbReference type="SAM" id="MobiDB-lite"/>
    </source>
</evidence>
<feature type="compositionally biased region" description="Low complexity" evidence="10">
    <location>
        <begin position="243"/>
        <end position="256"/>
    </location>
</feature>
<feature type="compositionally biased region" description="Polar residues" evidence="10">
    <location>
        <begin position="263"/>
        <end position="284"/>
    </location>
</feature>
<feature type="region of interest" description="Disordered" evidence="10">
    <location>
        <begin position="152"/>
        <end position="173"/>
    </location>
</feature>
<feature type="compositionally biased region" description="Low complexity" evidence="10">
    <location>
        <begin position="464"/>
        <end position="477"/>
    </location>
</feature>
<feature type="compositionally biased region" description="Basic and acidic residues" evidence="10">
    <location>
        <begin position="868"/>
        <end position="877"/>
    </location>
</feature>
<keyword evidence="8 11" id="KW-0472">Membrane</keyword>
<keyword evidence="7 11" id="KW-1133">Transmembrane helix</keyword>
<comment type="subcellular location">
    <subcellularLocation>
        <location evidence="1">Endoplasmic reticulum membrane</location>
        <topology evidence="1">Multi-pass membrane protein</topology>
    </subcellularLocation>
</comment>
<name>A0AAV1HY61_9CHLO</name>
<evidence type="ECO:0000256" key="4">
    <source>
        <dbReference type="ARBA" id="ARBA00022692"/>
    </source>
</evidence>
<dbReference type="CDD" id="cd02947">
    <property type="entry name" value="TRX_family"/>
    <property type="match status" value="1"/>
</dbReference>
<protein>
    <recommendedName>
        <fullName evidence="12">Thioredoxin domain-containing protein</fullName>
    </recommendedName>
</protein>
<feature type="region of interest" description="Disordered" evidence="10">
    <location>
        <begin position="830"/>
        <end position="877"/>
    </location>
</feature>
<dbReference type="CDD" id="cd09212">
    <property type="entry name" value="PUB"/>
    <property type="match status" value="1"/>
</dbReference>
<dbReference type="InterPro" id="IPR013174">
    <property type="entry name" value="DPM3"/>
</dbReference>
<dbReference type="PROSITE" id="PS51352">
    <property type="entry name" value="THIOREDOXIN_2"/>
    <property type="match status" value="1"/>
</dbReference>
<keyword evidence="3" id="KW-0813">Transport</keyword>
<feature type="compositionally biased region" description="Polar residues" evidence="10">
    <location>
        <begin position="439"/>
        <end position="454"/>
    </location>
</feature>
<dbReference type="Pfam" id="PF09409">
    <property type="entry name" value="PUB"/>
    <property type="match status" value="1"/>
</dbReference>
<feature type="compositionally biased region" description="Basic and acidic residues" evidence="10">
    <location>
        <begin position="356"/>
        <end position="365"/>
    </location>
</feature>
<feature type="compositionally biased region" description="Low complexity" evidence="10">
    <location>
        <begin position="400"/>
        <end position="417"/>
    </location>
</feature>
<dbReference type="SUPFAM" id="SSF143503">
    <property type="entry name" value="PUG domain-like"/>
    <property type="match status" value="1"/>
</dbReference>
<dbReference type="Gene3D" id="3.40.30.10">
    <property type="entry name" value="Glutaredoxin"/>
    <property type="match status" value="1"/>
</dbReference>
<feature type="transmembrane region" description="Helical" evidence="11">
    <location>
        <begin position="7"/>
        <end position="24"/>
    </location>
</feature>
<evidence type="ECO:0000256" key="5">
    <source>
        <dbReference type="ARBA" id="ARBA00022824"/>
    </source>
</evidence>
<dbReference type="InterPro" id="IPR013766">
    <property type="entry name" value="Thioredoxin_domain"/>
</dbReference>
<dbReference type="PANTHER" id="PTHR45663">
    <property type="entry name" value="GEO12009P1"/>
    <property type="match status" value="1"/>
</dbReference>
<evidence type="ECO:0000256" key="2">
    <source>
        <dbReference type="ARBA" id="ARBA00010430"/>
    </source>
</evidence>
<dbReference type="SUPFAM" id="SSF52833">
    <property type="entry name" value="Thioredoxin-like"/>
    <property type="match status" value="1"/>
</dbReference>
<dbReference type="AlphaFoldDB" id="A0AAV1HY61"/>
<dbReference type="Proteomes" id="UP001314263">
    <property type="component" value="Unassembled WGS sequence"/>
</dbReference>
<gene>
    <name evidence="13" type="ORF">CVIRNUC_002891</name>
</gene>
<feature type="transmembrane region" description="Helical" evidence="11">
    <location>
        <begin position="30"/>
        <end position="51"/>
    </location>
</feature>